<organism evidence="1 2">
    <name type="scientific">Funneliformis mosseae</name>
    <name type="common">Endomycorrhizal fungus</name>
    <name type="synonym">Glomus mosseae</name>
    <dbReference type="NCBI Taxonomy" id="27381"/>
    <lineage>
        <taxon>Eukaryota</taxon>
        <taxon>Fungi</taxon>
        <taxon>Fungi incertae sedis</taxon>
        <taxon>Mucoromycota</taxon>
        <taxon>Glomeromycotina</taxon>
        <taxon>Glomeromycetes</taxon>
        <taxon>Glomerales</taxon>
        <taxon>Glomeraceae</taxon>
        <taxon>Funneliformis</taxon>
    </lineage>
</organism>
<comment type="caution">
    <text evidence="1">The sequence shown here is derived from an EMBL/GenBank/DDBJ whole genome shotgun (WGS) entry which is preliminary data.</text>
</comment>
<sequence>MASSTSPSSSKGKKRSAIDLLSTLVPTIVPAMFLTKKYLCKDITEINVSTSIKAQSTDYLSKIPNGRPLPRFIFGFCKNSIDGSKYFLPLDS</sequence>
<dbReference type="EMBL" id="CAJVPP010000627">
    <property type="protein sequence ID" value="CAG8498916.1"/>
    <property type="molecule type" value="Genomic_DNA"/>
</dbReference>
<proteinExistence type="predicted"/>
<reference evidence="1" key="1">
    <citation type="submission" date="2021-06" db="EMBL/GenBank/DDBJ databases">
        <authorList>
            <person name="Kallberg Y."/>
            <person name="Tangrot J."/>
            <person name="Rosling A."/>
        </authorList>
    </citation>
    <scope>NUCLEOTIDE SEQUENCE</scope>
    <source>
        <strain evidence="1">87-6 pot B 2015</strain>
    </source>
</reference>
<name>A0A9N8ZKA3_FUNMO</name>
<accession>A0A9N8ZKA3</accession>
<dbReference type="Proteomes" id="UP000789375">
    <property type="component" value="Unassembled WGS sequence"/>
</dbReference>
<protein>
    <submittedName>
        <fullName evidence="1">8424_t:CDS:1</fullName>
    </submittedName>
</protein>
<keyword evidence="2" id="KW-1185">Reference proteome</keyword>
<dbReference type="AlphaFoldDB" id="A0A9N8ZKA3"/>
<gene>
    <name evidence="1" type="ORF">FMOSSE_LOCUS3932</name>
</gene>
<evidence type="ECO:0000313" key="2">
    <source>
        <dbReference type="Proteomes" id="UP000789375"/>
    </source>
</evidence>
<evidence type="ECO:0000313" key="1">
    <source>
        <dbReference type="EMBL" id="CAG8498916.1"/>
    </source>
</evidence>